<dbReference type="InterPro" id="IPR023845">
    <property type="entry name" value="DUF3817_TM"/>
</dbReference>
<dbReference type="GO" id="GO:0005886">
    <property type="term" value="C:plasma membrane"/>
    <property type="evidence" value="ECO:0007669"/>
    <property type="project" value="UniProtKB-SubCell"/>
</dbReference>
<accession>A0A1H4P0Q1</accession>
<proteinExistence type="predicted"/>
<sequence>MRPLFTTYRVLAFVVGVALAFCALVAAPMKYLFAEGSSIQELGDSLSILWALHGTLYMVYFLVALMLAYRARWSPQFTLLLLIAGLVPLLMFFVEHRAAERMKAEHPELA</sequence>
<dbReference type="AlphaFoldDB" id="A0A1H4P0Q1"/>
<dbReference type="Proteomes" id="UP000198742">
    <property type="component" value="Unassembled WGS sequence"/>
</dbReference>
<feature type="transmembrane region" description="Helical" evidence="6">
    <location>
        <begin position="6"/>
        <end position="27"/>
    </location>
</feature>
<dbReference type="RefSeq" id="WP_090968546.1">
    <property type="nucleotide sequence ID" value="NZ_FNRT01000002.1"/>
</dbReference>
<comment type="subcellular location">
    <subcellularLocation>
        <location evidence="1">Cell membrane</location>
        <topology evidence="1">Multi-pass membrane protein</topology>
    </subcellularLocation>
</comment>
<feature type="transmembrane region" description="Helical" evidence="6">
    <location>
        <begin position="75"/>
        <end position="94"/>
    </location>
</feature>
<gene>
    <name evidence="8" type="ORF">SAMN04489844_1496</name>
</gene>
<evidence type="ECO:0000313" key="9">
    <source>
        <dbReference type="Proteomes" id="UP000198742"/>
    </source>
</evidence>
<evidence type="ECO:0000256" key="1">
    <source>
        <dbReference type="ARBA" id="ARBA00004651"/>
    </source>
</evidence>
<evidence type="ECO:0000256" key="4">
    <source>
        <dbReference type="ARBA" id="ARBA00022989"/>
    </source>
</evidence>
<name>A0A1H4P0Q1_9ACTN</name>
<feature type="domain" description="DUF3817" evidence="7">
    <location>
        <begin position="6"/>
        <end position="98"/>
    </location>
</feature>
<dbReference type="Pfam" id="PF12823">
    <property type="entry name" value="DUF3817"/>
    <property type="match status" value="1"/>
</dbReference>
<dbReference type="EMBL" id="FNRT01000002">
    <property type="protein sequence ID" value="SEC00875.1"/>
    <property type="molecule type" value="Genomic_DNA"/>
</dbReference>
<dbReference type="PANTHER" id="PTHR40077">
    <property type="entry name" value="MEMBRANE PROTEIN-RELATED"/>
    <property type="match status" value="1"/>
</dbReference>
<keyword evidence="3 6" id="KW-0812">Transmembrane</keyword>
<organism evidence="8 9">
    <name type="scientific">Nocardioides exalbidus</name>
    <dbReference type="NCBI Taxonomy" id="402596"/>
    <lineage>
        <taxon>Bacteria</taxon>
        <taxon>Bacillati</taxon>
        <taxon>Actinomycetota</taxon>
        <taxon>Actinomycetes</taxon>
        <taxon>Propionibacteriales</taxon>
        <taxon>Nocardioidaceae</taxon>
        <taxon>Nocardioides</taxon>
    </lineage>
</organism>
<keyword evidence="4 6" id="KW-1133">Transmembrane helix</keyword>
<dbReference type="PANTHER" id="PTHR40077:SF2">
    <property type="entry name" value="MEMBRANE PROTEIN"/>
    <property type="match status" value="1"/>
</dbReference>
<keyword evidence="5 6" id="KW-0472">Membrane</keyword>
<evidence type="ECO:0000259" key="7">
    <source>
        <dbReference type="Pfam" id="PF12823"/>
    </source>
</evidence>
<evidence type="ECO:0000256" key="3">
    <source>
        <dbReference type="ARBA" id="ARBA00022692"/>
    </source>
</evidence>
<keyword evidence="9" id="KW-1185">Reference proteome</keyword>
<evidence type="ECO:0000313" key="8">
    <source>
        <dbReference type="EMBL" id="SEC00875.1"/>
    </source>
</evidence>
<keyword evidence="2" id="KW-1003">Cell membrane</keyword>
<evidence type="ECO:0000256" key="5">
    <source>
        <dbReference type="ARBA" id="ARBA00023136"/>
    </source>
</evidence>
<dbReference type="NCBIfam" id="TIGR03954">
    <property type="entry name" value="integ_memb_HG"/>
    <property type="match status" value="1"/>
</dbReference>
<feature type="transmembrane region" description="Helical" evidence="6">
    <location>
        <begin position="48"/>
        <end position="69"/>
    </location>
</feature>
<reference evidence="9" key="1">
    <citation type="submission" date="2016-10" db="EMBL/GenBank/DDBJ databases">
        <authorList>
            <person name="Varghese N."/>
            <person name="Submissions S."/>
        </authorList>
    </citation>
    <scope>NUCLEOTIDE SEQUENCE [LARGE SCALE GENOMIC DNA]</scope>
    <source>
        <strain evidence="9">DSM 22017</strain>
    </source>
</reference>
<evidence type="ECO:0000256" key="6">
    <source>
        <dbReference type="SAM" id="Phobius"/>
    </source>
</evidence>
<protein>
    <submittedName>
        <fullName evidence="8">Integral membrane protein</fullName>
    </submittedName>
</protein>
<evidence type="ECO:0000256" key="2">
    <source>
        <dbReference type="ARBA" id="ARBA00022475"/>
    </source>
</evidence>
<dbReference type="STRING" id="402596.SAMN04489844_1496"/>
<dbReference type="OrthoDB" id="9342687at2"/>